<keyword evidence="11" id="KW-0325">Glycoprotein</keyword>
<feature type="transmembrane region" description="Helical" evidence="16">
    <location>
        <begin position="353"/>
        <end position="371"/>
    </location>
</feature>
<keyword evidence="20" id="KW-1185">Reference proteome</keyword>
<dbReference type="Proteomes" id="UP001257555">
    <property type="component" value="Segment"/>
</dbReference>
<evidence type="ECO:0000256" key="11">
    <source>
        <dbReference type="ARBA" id="ARBA00023180"/>
    </source>
</evidence>
<evidence type="ECO:0000256" key="7">
    <source>
        <dbReference type="ARBA" id="ARBA00022804"/>
    </source>
</evidence>
<dbReference type="GO" id="GO:0046718">
    <property type="term" value="P:symbiont entry into host cell"/>
    <property type="evidence" value="ECO:0007669"/>
    <property type="project" value="UniProtKB-KW"/>
</dbReference>
<evidence type="ECO:0000256" key="2">
    <source>
        <dbReference type="ARBA" id="ARBA00022506"/>
    </source>
</evidence>
<evidence type="ECO:0000256" key="16">
    <source>
        <dbReference type="SAM" id="Phobius"/>
    </source>
</evidence>
<evidence type="ECO:0000256" key="1">
    <source>
        <dbReference type="ARBA" id="ARBA00004182"/>
    </source>
</evidence>
<evidence type="ECO:0000256" key="6">
    <source>
        <dbReference type="ARBA" id="ARBA00022707"/>
    </source>
</evidence>
<evidence type="ECO:0000256" key="14">
    <source>
        <dbReference type="RuleBase" id="RU003356"/>
    </source>
</evidence>
<evidence type="ECO:0000256" key="12">
    <source>
        <dbReference type="ARBA" id="ARBA00023288"/>
    </source>
</evidence>
<keyword evidence="3" id="KW-0945">Host-virus interaction</keyword>
<dbReference type="GO" id="GO:0039663">
    <property type="term" value="P:membrane fusion involved in viral entry into host cell"/>
    <property type="evidence" value="ECO:0007669"/>
    <property type="project" value="UniProtKB-KW"/>
</dbReference>
<dbReference type="GO" id="GO:0055036">
    <property type="term" value="C:virion membrane"/>
    <property type="evidence" value="ECO:0007669"/>
    <property type="project" value="UniProtKB-SubCell"/>
</dbReference>
<evidence type="ECO:0000256" key="9">
    <source>
        <dbReference type="ARBA" id="ARBA00022989"/>
    </source>
</evidence>
<keyword evidence="4" id="KW-1162">Viral penetration into host cytoplasm</keyword>
<keyword evidence="7" id="KW-1161">Viral attachment to host cell</keyword>
<keyword evidence="5 16" id="KW-0812">Transmembrane</keyword>
<evidence type="ECO:0000256" key="3">
    <source>
        <dbReference type="ARBA" id="ARBA00022581"/>
    </source>
</evidence>
<comment type="subcellular location">
    <subcellularLocation>
        <location evidence="1">Virion membrane</location>
    </subcellularLocation>
</comment>
<protein>
    <recommendedName>
        <fullName evidence="14">Large envelope protein</fullName>
    </recommendedName>
</protein>
<keyword evidence="13" id="KW-1160">Virus entry into host cell</keyword>
<dbReference type="EMBL" id="MZ397303">
    <property type="protein sequence ID" value="UBZ53987.1"/>
    <property type="molecule type" value="Genomic_DNA"/>
</dbReference>
<accession>A0A8K1ID37</accession>
<keyword evidence="6" id="KW-0519">Myristate</keyword>
<feature type="transmembrane region" description="Helical" evidence="16">
    <location>
        <begin position="327"/>
        <end position="346"/>
    </location>
</feature>
<keyword evidence="9 16" id="KW-1133">Transmembrane helix</keyword>
<evidence type="ECO:0000313" key="20">
    <source>
        <dbReference type="Proteomes" id="UP001257555"/>
    </source>
</evidence>
<reference evidence="18 20" key="1">
    <citation type="journal article" date="2021" name="Transbound. Emerg. Dis.">
        <title>Natural co-infection of divergent hepatitis B and C virus homologues in carnivores.</title>
        <authorList>
            <person name="Jo W.K."/>
            <person name="Alfonso-Toledo J.A."/>
            <person name="Salas-Rojas M."/>
            <person name="Almazan-Marin C."/>
            <person name="Galvez-Romero G."/>
            <person name="Garcia-Baltazar A."/>
            <person name="Obregon-Morales C."/>
            <person name="Rendon-Franco E."/>
            <person name="Kuhne A."/>
            <person name="Carvalho-Urbieta V."/>
            <person name="Rasche A."/>
            <person name="Brunink S."/>
            <person name="Glebe D."/>
            <person name="Aguilar-Setien A."/>
            <person name="Drexler J.F."/>
        </authorList>
    </citation>
    <scope>NUCLEOTIDE SEQUENCE</scope>
    <source>
        <strain evidence="18">CO-08/923</strain>
        <strain evidence="17">CO-09/924</strain>
        <strain evidence="19">CO-11/926</strain>
    </source>
</reference>
<keyword evidence="12" id="KW-0449">Lipoprotein</keyword>
<name>A0A8K1ID37_9HEPA</name>
<evidence type="ECO:0000313" key="18">
    <source>
        <dbReference type="EMBL" id="UBZ53987.1"/>
    </source>
</evidence>
<evidence type="ECO:0000313" key="19">
    <source>
        <dbReference type="EMBL" id="UBZ53994.1"/>
    </source>
</evidence>
<keyword evidence="2" id="KW-1168">Fusion of virus membrane with host membrane</keyword>
<evidence type="ECO:0000256" key="5">
    <source>
        <dbReference type="ARBA" id="ARBA00022692"/>
    </source>
</evidence>
<evidence type="ECO:0000256" key="15">
    <source>
        <dbReference type="SAM" id="MobiDB-lite"/>
    </source>
</evidence>
<dbReference type="EMBL" id="MZ397304">
    <property type="protein sequence ID" value="UBZ53994.1"/>
    <property type="molecule type" value="Genomic_DNA"/>
</dbReference>
<evidence type="ECO:0000256" key="10">
    <source>
        <dbReference type="ARBA" id="ARBA00023136"/>
    </source>
</evidence>
<dbReference type="EMBL" id="MZ393519">
    <property type="protein sequence ID" value="UBZ53980.1"/>
    <property type="molecule type" value="Genomic_DNA"/>
</dbReference>
<feature type="transmembrane region" description="Helical" evidence="16">
    <location>
        <begin position="229"/>
        <end position="247"/>
    </location>
</feature>
<proteinExistence type="predicted"/>
<evidence type="ECO:0000256" key="13">
    <source>
        <dbReference type="ARBA" id="ARBA00023296"/>
    </source>
</evidence>
<sequence length="374" mass="41388">MGQNQSVPNPLGFFPEHSIDFAGGTDWNHADPPKPWPQAHLPSPGSWGAGFLPPHTWNTTLGRGILTNIPVAPPQAPLQPSNRKKGREPTPPTPPTRVTHPHTMGSWREKYGYLLESASGKPSSTVPTAALAVSAISSSSNPTGDPAITMGTTQSGLLGPLVGLQVVSFLWTKILTIAESLDWWWTSLNFPGGIPKCLGQNLPYPTCEHLPTSCPVTCTGYRWMCLRRFIIYLLVLVLCLTCLLGLLDWKGYIPVCPYPMEGETTTINCKTCTQSVDTISWPPFCCCIKPTGGNCTCWPIPSSWALGKFLWGLASARFSWLNSLLPWLQWFAGLSPTVWLLLIWMMWYWGPGLLNILSPFIPLFVICFYLWEYI</sequence>
<keyword evidence="10 16" id="KW-0472">Membrane</keyword>
<evidence type="ECO:0000313" key="17">
    <source>
        <dbReference type="EMBL" id="UBZ53980.1"/>
    </source>
</evidence>
<dbReference type="InterPro" id="IPR000349">
    <property type="entry name" value="HBV_HBSAG"/>
</dbReference>
<feature type="region of interest" description="Disordered" evidence="15">
    <location>
        <begin position="67"/>
        <end position="103"/>
    </location>
</feature>
<feature type="region of interest" description="Disordered" evidence="15">
    <location>
        <begin position="1"/>
        <end position="48"/>
    </location>
</feature>
<dbReference type="Pfam" id="PF00695">
    <property type="entry name" value="vMSA"/>
    <property type="match status" value="1"/>
</dbReference>
<keyword evidence="8" id="KW-0946">Virion</keyword>
<evidence type="ECO:0000256" key="4">
    <source>
        <dbReference type="ARBA" id="ARBA00022595"/>
    </source>
</evidence>
<organism evidence="18">
    <name type="scientific">Ringtail hepadnavirus</name>
    <dbReference type="NCBI Taxonomy" id="2881033"/>
    <lineage>
        <taxon>Viruses</taxon>
        <taxon>Riboviria</taxon>
        <taxon>Pararnavirae</taxon>
        <taxon>Artverviricota</taxon>
        <taxon>Revtraviricetes</taxon>
        <taxon>Blubervirales</taxon>
        <taxon>Hepadnaviridae</taxon>
    </lineage>
</organism>
<dbReference type="GO" id="GO:0019062">
    <property type="term" value="P:virion attachment to host cell"/>
    <property type="evidence" value="ECO:0007669"/>
    <property type="project" value="UniProtKB-KW"/>
</dbReference>
<evidence type="ECO:0000256" key="8">
    <source>
        <dbReference type="ARBA" id="ARBA00022844"/>
    </source>
</evidence>